<dbReference type="PATRIC" id="fig|1434119.4.peg.3187"/>
<gene>
    <name evidence="3" type="ORF">MSSIH_2425</name>
</gene>
<dbReference type="Pfam" id="PF02469">
    <property type="entry name" value="Fasciclin"/>
    <property type="match status" value="2"/>
</dbReference>
<evidence type="ECO:0000313" key="3">
    <source>
        <dbReference type="EMBL" id="AKB33115.1"/>
    </source>
</evidence>
<dbReference type="Gene3D" id="2.30.180.10">
    <property type="entry name" value="FAS1 domain"/>
    <property type="match status" value="2"/>
</dbReference>
<dbReference type="KEGG" id="msz:MSSIH_2425"/>
<reference evidence="3 4" key="1">
    <citation type="submission" date="2014-07" db="EMBL/GenBank/DDBJ databases">
        <title>Methanogenic archaea and the global carbon cycle.</title>
        <authorList>
            <person name="Henriksen J.R."/>
            <person name="Luke J."/>
            <person name="Reinhart S."/>
            <person name="Benedict M.N."/>
            <person name="Youngblut N.D."/>
            <person name="Metcalf M.E."/>
            <person name="Whitaker R.J."/>
            <person name="Metcalf W.W."/>
        </authorList>
    </citation>
    <scope>NUCLEOTIDE SEQUENCE [LARGE SCALE GENOMIC DNA]</scope>
    <source>
        <strain evidence="3 4">HI350</strain>
    </source>
</reference>
<dbReference type="InterPro" id="IPR027954">
    <property type="entry name" value="Transcobalamin-like_C"/>
</dbReference>
<feature type="compositionally biased region" description="Polar residues" evidence="1">
    <location>
        <begin position="620"/>
        <end position="654"/>
    </location>
</feature>
<protein>
    <recommendedName>
        <fullName evidence="2">FAS1 domain-containing protein</fullName>
    </recommendedName>
</protein>
<organism evidence="3 4">
    <name type="scientific">Methanosarcina siciliae HI350</name>
    <dbReference type="NCBI Taxonomy" id="1434119"/>
    <lineage>
        <taxon>Archaea</taxon>
        <taxon>Methanobacteriati</taxon>
        <taxon>Methanobacteriota</taxon>
        <taxon>Stenosarchaea group</taxon>
        <taxon>Methanomicrobia</taxon>
        <taxon>Methanosarcinales</taxon>
        <taxon>Methanosarcinaceae</taxon>
        <taxon>Methanosarcina</taxon>
    </lineage>
</organism>
<dbReference type="GO" id="GO:0005615">
    <property type="term" value="C:extracellular space"/>
    <property type="evidence" value="ECO:0007669"/>
    <property type="project" value="TreeGrafter"/>
</dbReference>
<dbReference type="HOGENOM" id="CLU_342454_0_0_2"/>
<name>A0A0E3PGJ6_9EURY</name>
<dbReference type="PANTHER" id="PTHR10900">
    <property type="entry name" value="PERIOSTIN-RELATED"/>
    <property type="match status" value="1"/>
</dbReference>
<sequence length="827" mass="89519">MLLLSAATCAGSAQDDGTTTILDLIGENGNFTIISGFFNNSSLNTTLAGEEPYTVFVPTDAAFENVSKTTLEGLKEDPDALEKVLLYHVTNGTLMAEDLVNVSNVTTLQGSDLPVNATEEGVFVGDAQVIVPDINASNGVVHAIDAVLIPPEEKEQNLTVLYNDTVNLTERNVVFRPDTVNNYTIDNLTDFGALYATGLNFNAALAQNMTGNVTNMTNVSFVLKSMEGVENNNTTGERWFIYINGEPAEENLGLNPVSAGDKLSFWYTTEDGGEASATYVANITIAVDEGMGPEPEQNFTVLYNDTVNLAEGNFTFMPANATQSYTIGNLTDFGALYATGLDLNVSLMQNMADGNATENMTDGNMTGNATENMTDGNMTGNATENMTDGNMTGNVTENMTENMTNVSFVLEGIEGIENNNTTGEMWFLCINGEPAEADFGMNPVSAGDNLSFWYTTEEGGEAAIENATYVVNITVNEMMARETIIQAAQNQTGLTTFVNATKAANLTQALNETGPFTVFVPSNEAFDQLPAQTRDQLMNNTTLLRKVLSYHVARGKYTREQLASMNAVDNIQGDTLDIKMVGDNITIQNATVTQLIIVNNGVICIIDKVLIPPEIGIPSDGNQTDGNQTDGNQTDGNQTDGNQTDGNQTDGNQTEDLGGDWYFFSIPFEANNTSVDYLLSDVNYSSLIYYNASTKLFEDVSNIEPLKGYWINIPNGTEFNAEEQFASVEKKLVTVPPSLQAYPGWNALGSPVNETVSAQTAFASINDTYAKVVGPWVPGNNTTGYHQYVGYNSLNGTLEENQLGADEFEVEPYRGYWVFVKEESLYA</sequence>
<dbReference type="Gene3D" id="2.170.130.30">
    <property type="match status" value="2"/>
</dbReference>
<feature type="domain" description="FAS1" evidence="2">
    <location>
        <begin position="18"/>
        <end position="148"/>
    </location>
</feature>
<dbReference type="EMBL" id="CP009507">
    <property type="protein sequence ID" value="AKB33115.1"/>
    <property type="molecule type" value="Genomic_DNA"/>
</dbReference>
<feature type="domain" description="FAS1" evidence="2">
    <location>
        <begin position="481"/>
        <end position="610"/>
    </location>
</feature>
<proteinExistence type="predicted"/>
<dbReference type="FunFam" id="2.30.180.10:FF:000014">
    <property type="entry name" value="Stabilin 1"/>
    <property type="match status" value="2"/>
</dbReference>
<dbReference type="Pfam" id="PF14478">
    <property type="entry name" value="DUF4430"/>
    <property type="match status" value="1"/>
</dbReference>
<evidence type="ECO:0000256" key="1">
    <source>
        <dbReference type="SAM" id="MobiDB-lite"/>
    </source>
</evidence>
<dbReference type="SUPFAM" id="SSF82153">
    <property type="entry name" value="FAS1 domain"/>
    <property type="match status" value="2"/>
</dbReference>
<dbReference type="SMART" id="SM00554">
    <property type="entry name" value="FAS1"/>
    <property type="match status" value="2"/>
</dbReference>
<accession>A0A0E3PGJ6</accession>
<dbReference type="Proteomes" id="UP000033092">
    <property type="component" value="Chromosome"/>
</dbReference>
<dbReference type="InterPro" id="IPR000782">
    <property type="entry name" value="FAS1_domain"/>
</dbReference>
<dbReference type="InterPro" id="IPR050904">
    <property type="entry name" value="Adhesion/Biosynth-related"/>
</dbReference>
<dbReference type="PROSITE" id="PS50213">
    <property type="entry name" value="FAS1"/>
    <property type="match status" value="2"/>
</dbReference>
<dbReference type="AlphaFoldDB" id="A0A0E3PGJ6"/>
<dbReference type="PANTHER" id="PTHR10900:SF77">
    <property type="entry name" value="FI19380P1"/>
    <property type="match status" value="1"/>
</dbReference>
<evidence type="ECO:0000259" key="2">
    <source>
        <dbReference type="PROSITE" id="PS50213"/>
    </source>
</evidence>
<evidence type="ECO:0000313" key="4">
    <source>
        <dbReference type="Proteomes" id="UP000033092"/>
    </source>
</evidence>
<feature type="region of interest" description="Disordered" evidence="1">
    <location>
        <begin position="617"/>
        <end position="654"/>
    </location>
</feature>
<dbReference type="InterPro" id="IPR036378">
    <property type="entry name" value="FAS1_dom_sf"/>
</dbReference>